<comment type="caution">
    <text evidence="5">The sequence shown here is derived from an EMBL/GenBank/DDBJ whole genome shotgun (WGS) entry which is preliminary data.</text>
</comment>
<evidence type="ECO:0000259" key="4">
    <source>
        <dbReference type="PROSITE" id="PS01124"/>
    </source>
</evidence>
<evidence type="ECO:0000313" key="5">
    <source>
        <dbReference type="EMBL" id="GAA2736018.1"/>
    </source>
</evidence>
<evidence type="ECO:0000313" key="6">
    <source>
        <dbReference type="Proteomes" id="UP001501842"/>
    </source>
</evidence>
<evidence type="ECO:0000256" key="2">
    <source>
        <dbReference type="ARBA" id="ARBA00023125"/>
    </source>
</evidence>
<evidence type="ECO:0000256" key="1">
    <source>
        <dbReference type="ARBA" id="ARBA00023015"/>
    </source>
</evidence>
<accession>A0ABP6H732</accession>
<dbReference type="PROSITE" id="PS01124">
    <property type="entry name" value="HTH_ARAC_FAMILY_2"/>
    <property type="match status" value="1"/>
</dbReference>
<dbReference type="Proteomes" id="UP001501842">
    <property type="component" value="Unassembled WGS sequence"/>
</dbReference>
<keyword evidence="3" id="KW-0804">Transcription</keyword>
<dbReference type="InterPro" id="IPR018060">
    <property type="entry name" value="HTH_AraC"/>
</dbReference>
<keyword evidence="2" id="KW-0238">DNA-binding</keyword>
<feature type="domain" description="HTH araC/xylS-type" evidence="4">
    <location>
        <begin position="155"/>
        <end position="259"/>
    </location>
</feature>
<dbReference type="InterPro" id="IPR050204">
    <property type="entry name" value="AraC_XylS_family_regulators"/>
</dbReference>
<keyword evidence="6" id="KW-1185">Reference proteome</keyword>
<organism evidence="5 6">
    <name type="scientific">Actinocorallia aurantiaca</name>
    <dbReference type="NCBI Taxonomy" id="46204"/>
    <lineage>
        <taxon>Bacteria</taxon>
        <taxon>Bacillati</taxon>
        <taxon>Actinomycetota</taxon>
        <taxon>Actinomycetes</taxon>
        <taxon>Streptosporangiales</taxon>
        <taxon>Thermomonosporaceae</taxon>
        <taxon>Actinocorallia</taxon>
    </lineage>
</organism>
<keyword evidence="1" id="KW-0805">Transcription regulation</keyword>
<proteinExistence type="predicted"/>
<dbReference type="PANTHER" id="PTHR46796">
    <property type="entry name" value="HTH-TYPE TRANSCRIPTIONAL ACTIVATOR RHAS-RELATED"/>
    <property type="match status" value="1"/>
</dbReference>
<dbReference type="EMBL" id="BAAATZ010000031">
    <property type="protein sequence ID" value="GAA2736018.1"/>
    <property type="molecule type" value="Genomic_DNA"/>
</dbReference>
<protein>
    <submittedName>
        <fullName evidence="5">AraC family transcriptional regulator</fullName>
    </submittedName>
</protein>
<dbReference type="Gene3D" id="1.10.10.60">
    <property type="entry name" value="Homeodomain-like"/>
    <property type="match status" value="1"/>
</dbReference>
<dbReference type="InterPro" id="IPR009057">
    <property type="entry name" value="Homeodomain-like_sf"/>
</dbReference>
<dbReference type="Pfam" id="PF12833">
    <property type="entry name" value="HTH_18"/>
    <property type="match status" value="1"/>
</dbReference>
<gene>
    <name evidence="5" type="ORF">GCM10010439_62170</name>
</gene>
<dbReference type="PANTHER" id="PTHR46796:SF15">
    <property type="entry name" value="BLL1074 PROTEIN"/>
    <property type="match status" value="1"/>
</dbReference>
<dbReference type="SUPFAM" id="SSF46689">
    <property type="entry name" value="Homeodomain-like"/>
    <property type="match status" value="1"/>
</dbReference>
<evidence type="ECO:0000256" key="3">
    <source>
        <dbReference type="ARBA" id="ARBA00023163"/>
    </source>
</evidence>
<sequence>MEMVSRVPGEGLRGRVARLHGYSQGPGAPRVHRGVPSPWLTVVVAFEEPVRMLEGEGVRDLGVVLGGLHTEPVLMAQEGRQSGIQIGLSPLGARSLLGVPSGELTGEVLAGEEMLAGAAELRERLVDARGWPERFRIVEEFLLRGERPDPGVDDEVVRAWRRLHRTGGAARVEELAREVGWSARYLRRRFRAQVGLSPRAAGRVIRFDRARMRLQEGVGVGRKPCLAEVAHGCGYADQPHFTREFRELTGLSPLRYLESEFGEGVRFVQDGEGSGKGG</sequence>
<name>A0ABP6H732_9ACTN</name>
<dbReference type="RefSeq" id="WP_344455856.1">
    <property type="nucleotide sequence ID" value="NZ_BAAATZ010000031.1"/>
</dbReference>
<reference evidence="6" key="1">
    <citation type="journal article" date="2019" name="Int. J. Syst. Evol. Microbiol.">
        <title>The Global Catalogue of Microorganisms (GCM) 10K type strain sequencing project: providing services to taxonomists for standard genome sequencing and annotation.</title>
        <authorList>
            <consortium name="The Broad Institute Genomics Platform"/>
            <consortium name="The Broad Institute Genome Sequencing Center for Infectious Disease"/>
            <person name="Wu L."/>
            <person name="Ma J."/>
        </authorList>
    </citation>
    <scope>NUCLEOTIDE SEQUENCE [LARGE SCALE GENOMIC DNA]</scope>
    <source>
        <strain evidence="6">JCM 8201</strain>
    </source>
</reference>
<dbReference type="SMART" id="SM00342">
    <property type="entry name" value="HTH_ARAC"/>
    <property type="match status" value="1"/>
</dbReference>